<accession>A0AC35TXN8</accession>
<dbReference type="Proteomes" id="UP000095286">
    <property type="component" value="Unplaced"/>
</dbReference>
<name>A0AC35TXN8_9BILA</name>
<protein>
    <submittedName>
        <fullName evidence="2">Uncharacterized protein</fullName>
    </submittedName>
</protein>
<organism evidence="1 2">
    <name type="scientific">Rhabditophanes sp. KR3021</name>
    <dbReference type="NCBI Taxonomy" id="114890"/>
    <lineage>
        <taxon>Eukaryota</taxon>
        <taxon>Metazoa</taxon>
        <taxon>Ecdysozoa</taxon>
        <taxon>Nematoda</taxon>
        <taxon>Chromadorea</taxon>
        <taxon>Rhabditida</taxon>
        <taxon>Tylenchina</taxon>
        <taxon>Panagrolaimomorpha</taxon>
        <taxon>Strongyloidoidea</taxon>
        <taxon>Alloionematidae</taxon>
        <taxon>Rhabditophanes</taxon>
    </lineage>
</organism>
<proteinExistence type="predicted"/>
<reference evidence="2" key="1">
    <citation type="submission" date="2016-11" db="UniProtKB">
        <authorList>
            <consortium name="WormBaseParasite"/>
        </authorList>
    </citation>
    <scope>IDENTIFICATION</scope>
    <source>
        <strain evidence="2">KR3021</strain>
    </source>
</reference>
<evidence type="ECO:0000313" key="2">
    <source>
        <dbReference type="WBParaSite" id="RSKR_0000532650.1"/>
    </source>
</evidence>
<evidence type="ECO:0000313" key="1">
    <source>
        <dbReference type="Proteomes" id="UP000095286"/>
    </source>
</evidence>
<dbReference type="WBParaSite" id="RSKR_0000532650.1">
    <property type="protein sequence ID" value="RSKR_0000532650.1"/>
    <property type="gene ID" value="RSKR_0000532650"/>
</dbReference>
<sequence length="321" mass="36692">MIFKCPKTTILLHSILCITLNGQNFTRNQLIEERKLEFKNDLQNSLIIGNTSSIVTFRPFPTNQIETEDQVMPLSQIGISGKEIQTEKVANIYSFNLKNVVFDKHIGNIDLVIKLKNPRLYQEKKICLDIYVLNDSVKNDIGKLEIKTTNATGIQEFKVALFNETLNQIARQSLNQFKIYIEVSSFDETIKEYKLIENAKLKNVVLNFHYLNCHDGASCDEIEECLKLGFIESYSCCMHKFLFDFSEEGFDSIAFPHKYLIPLCLSNNEVPNKSSCNSTHFGHISLFVRGPNDAINFKLINNILINDCGSFQNGQKHELST</sequence>